<protein>
    <submittedName>
        <fullName evidence="3">Protein SPOR superfamily</fullName>
    </submittedName>
</protein>
<comment type="caution">
    <text evidence="3">The sequence shown here is derived from an EMBL/GenBank/DDBJ whole genome shotgun (WGS) entry which is preliminary data.</text>
</comment>
<evidence type="ECO:0000313" key="3">
    <source>
        <dbReference type="EMBL" id="GBR77434.1"/>
    </source>
</evidence>
<keyword evidence="4" id="KW-1185">Reference proteome</keyword>
<name>A0A388TL21_9BACT</name>
<dbReference type="EMBL" id="BGZP01000002">
    <property type="protein sequence ID" value="GBR77434.1"/>
    <property type="molecule type" value="Genomic_DNA"/>
</dbReference>
<feature type="compositionally biased region" description="Pro residues" evidence="1">
    <location>
        <begin position="35"/>
        <end position="53"/>
    </location>
</feature>
<organism evidence="3 4">
    <name type="scientific">Candidatus Termititenax dinenymphae</name>
    <dbReference type="NCBI Taxonomy" id="2218523"/>
    <lineage>
        <taxon>Bacteria</taxon>
        <taxon>Bacillati</taxon>
        <taxon>Candidatus Margulisiibacteriota</taxon>
        <taxon>Candidatus Termititenacia</taxon>
        <taxon>Candidatus Termititenacales</taxon>
        <taxon>Candidatus Termititenacaceae</taxon>
        <taxon>Candidatus Termititenax</taxon>
    </lineage>
</organism>
<dbReference type="Pfam" id="PF05036">
    <property type="entry name" value="SPOR"/>
    <property type="match status" value="2"/>
</dbReference>
<gene>
    <name evidence="3" type="ORF">RDn1_093</name>
</gene>
<reference evidence="3 4" key="1">
    <citation type="journal article" date="2019" name="ISME J.">
        <title>Genome analyses of uncultured TG2/ZB3 bacteria in 'Margulisbacteria' specifically attached to ectosymbiotic spirochetes of protists in the termite gut.</title>
        <authorList>
            <person name="Utami Y.D."/>
            <person name="Kuwahara H."/>
            <person name="Igai K."/>
            <person name="Murakami T."/>
            <person name="Sugaya K."/>
            <person name="Morikawa T."/>
            <person name="Nagura Y."/>
            <person name="Yuki M."/>
            <person name="Deevong P."/>
            <person name="Inoue T."/>
            <person name="Kihara K."/>
            <person name="Lo N."/>
            <person name="Yamada A."/>
            <person name="Ohkuma M."/>
            <person name="Hongoh Y."/>
        </authorList>
    </citation>
    <scope>NUCLEOTIDE SEQUENCE [LARGE SCALE GENOMIC DNA]</scope>
    <source>
        <strain evidence="3">RsDinE6-01</strain>
    </source>
</reference>
<dbReference type="AlphaFoldDB" id="A0A388TL21"/>
<evidence type="ECO:0000313" key="4">
    <source>
        <dbReference type="Proteomes" id="UP000282196"/>
    </source>
</evidence>
<dbReference type="PROSITE" id="PS51724">
    <property type="entry name" value="SPOR"/>
    <property type="match status" value="1"/>
</dbReference>
<proteinExistence type="predicted"/>
<evidence type="ECO:0000256" key="1">
    <source>
        <dbReference type="SAM" id="MobiDB-lite"/>
    </source>
</evidence>
<evidence type="ECO:0000259" key="2">
    <source>
        <dbReference type="PROSITE" id="PS51724"/>
    </source>
</evidence>
<dbReference type="InterPro" id="IPR036680">
    <property type="entry name" value="SPOR-like_sf"/>
</dbReference>
<accession>A0A388TL21</accession>
<dbReference type="GO" id="GO:0042834">
    <property type="term" value="F:peptidoglycan binding"/>
    <property type="evidence" value="ECO:0007669"/>
    <property type="project" value="InterPro"/>
</dbReference>
<dbReference type="InterPro" id="IPR007730">
    <property type="entry name" value="SPOR-like_dom"/>
</dbReference>
<feature type="domain" description="SPOR" evidence="2">
    <location>
        <begin position="58"/>
        <end position="132"/>
    </location>
</feature>
<dbReference type="Gene3D" id="3.30.70.1070">
    <property type="entry name" value="Sporulation related repeat"/>
    <property type="match status" value="1"/>
</dbReference>
<feature type="region of interest" description="Disordered" evidence="1">
    <location>
        <begin position="30"/>
        <end position="57"/>
    </location>
</feature>
<dbReference type="SUPFAM" id="SSF110997">
    <property type="entry name" value="Sporulation related repeat"/>
    <property type="match status" value="1"/>
</dbReference>
<dbReference type="Proteomes" id="UP000282196">
    <property type="component" value="Unassembled WGS sequence"/>
</dbReference>
<sequence>MSSQDIVKDESAFTAYTKPPVQQAVVPPEVQYRPVEPPKPVVQTPPPAPPRAKPTPVATGGTMYRVIVGNFDTKQEAQDIAANIKADGFPVYMYNADGKYRLQIGSFKSKALATSLMNKAGEYGYNAFISIK</sequence>